<evidence type="ECO:0000313" key="2">
    <source>
        <dbReference type="Proteomes" id="UP001196413"/>
    </source>
</evidence>
<organism evidence="1 2">
    <name type="scientific">Parelaphostrongylus tenuis</name>
    <name type="common">Meningeal worm</name>
    <dbReference type="NCBI Taxonomy" id="148309"/>
    <lineage>
        <taxon>Eukaryota</taxon>
        <taxon>Metazoa</taxon>
        <taxon>Ecdysozoa</taxon>
        <taxon>Nematoda</taxon>
        <taxon>Chromadorea</taxon>
        <taxon>Rhabditida</taxon>
        <taxon>Rhabditina</taxon>
        <taxon>Rhabditomorpha</taxon>
        <taxon>Strongyloidea</taxon>
        <taxon>Metastrongylidae</taxon>
        <taxon>Parelaphostrongylus</taxon>
    </lineage>
</organism>
<comment type="caution">
    <text evidence="1">The sequence shown here is derived from an EMBL/GenBank/DDBJ whole genome shotgun (WGS) entry which is preliminary data.</text>
</comment>
<keyword evidence="2" id="KW-1185">Reference proteome</keyword>
<evidence type="ECO:0000313" key="1">
    <source>
        <dbReference type="EMBL" id="KAJ1363199.1"/>
    </source>
</evidence>
<reference evidence="1" key="1">
    <citation type="submission" date="2021-06" db="EMBL/GenBank/DDBJ databases">
        <title>Parelaphostrongylus tenuis whole genome reference sequence.</title>
        <authorList>
            <person name="Garwood T.J."/>
            <person name="Larsen P.A."/>
            <person name="Fountain-Jones N.M."/>
            <person name="Garbe J.R."/>
            <person name="Macchietto M.G."/>
            <person name="Kania S.A."/>
            <person name="Gerhold R.W."/>
            <person name="Richards J.E."/>
            <person name="Wolf T.M."/>
        </authorList>
    </citation>
    <scope>NUCLEOTIDE SEQUENCE</scope>
    <source>
        <strain evidence="1">MNPRO001-30</strain>
        <tissue evidence="1">Meninges</tissue>
    </source>
</reference>
<accession>A0AAD5N9P8</accession>
<proteinExistence type="predicted"/>
<dbReference type="EMBL" id="JAHQIW010004636">
    <property type="protein sequence ID" value="KAJ1363199.1"/>
    <property type="molecule type" value="Genomic_DNA"/>
</dbReference>
<sequence length="93" mass="10471">MLRIVLNAFASPRSSIRCISNEKPTPPKKTRVDIVKEKTPSGKLDDQKPYEDPYLKNIQVELIPKLARLVVQLDLNQPDMAIGSVRDVSQISD</sequence>
<dbReference type="Proteomes" id="UP001196413">
    <property type="component" value="Unassembled WGS sequence"/>
</dbReference>
<gene>
    <name evidence="1" type="ORF">KIN20_023011</name>
</gene>
<dbReference type="AlphaFoldDB" id="A0AAD5N9P8"/>
<name>A0AAD5N9P8_PARTN</name>
<protein>
    <submittedName>
        <fullName evidence="1">Uncharacterized protein</fullName>
    </submittedName>
</protein>